<organism evidence="1 2">
    <name type="scientific">Pistacia atlantica</name>
    <dbReference type="NCBI Taxonomy" id="434234"/>
    <lineage>
        <taxon>Eukaryota</taxon>
        <taxon>Viridiplantae</taxon>
        <taxon>Streptophyta</taxon>
        <taxon>Embryophyta</taxon>
        <taxon>Tracheophyta</taxon>
        <taxon>Spermatophyta</taxon>
        <taxon>Magnoliopsida</taxon>
        <taxon>eudicotyledons</taxon>
        <taxon>Gunneridae</taxon>
        <taxon>Pentapetalae</taxon>
        <taxon>rosids</taxon>
        <taxon>malvids</taxon>
        <taxon>Sapindales</taxon>
        <taxon>Anacardiaceae</taxon>
        <taxon>Pistacia</taxon>
    </lineage>
</organism>
<sequence>MSKNCLEGNIPSSVGEMKRLNVLDLSSNNFSGELPNHFVDGCFSLELLRLSDNKFHGQIFPRQMNLTQLQSLYLDNNNFSEKIGDGLLNATSLVFLNISNNKVSGQIPSWIGKFSLLTFLLMSKNLLEGTIPIQLNNLKSLAMLDISENRLFGSIASDFNLSSVSYLYMQKNALSGSIPSSLFESSELIALDLRENKFSGNIDPHWFNDHSALHFLLLSGNHLQGHIPNQLCQLRNLGLLDLSHNRLNGSIPSCFTNLTLWRKVEIEWKDFIPGFSGTPSDAQGFYNYDSSITMEEESSGVASFEVTLEVEFTMKNRFESYKGYPLGKVVGLDLSDNELTGEIPSKIGDLQGIIALNLSYDLLSGPIPKSFSNLKEIESLDLSHNKLSGQIPLQLTQLYYLEVFNVAYNNLSGSIPDQAQFESFNESDYEGNPYLCGRLIKKSCANAPIPPPLASIEEEDDNEFAIDMVAFRWSFVGSYVTTIMALIMILWINSYWRRNGQNTLVEESASCNRG</sequence>
<proteinExistence type="predicted"/>
<evidence type="ECO:0000313" key="1">
    <source>
        <dbReference type="EMBL" id="KAJ0076439.1"/>
    </source>
</evidence>
<dbReference type="Proteomes" id="UP001164250">
    <property type="component" value="Chromosome 15"/>
</dbReference>
<accession>A0ACC0ZV29</accession>
<protein>
    <submittedName>
        <fullName evidence="1">Uncharacterized protein</fullName>
    </submittedName>
</protein>
<dbReference type="EMBL" id="CM047910">
    <property type="protein sequence ID" value="KAJ0076439.1"/>
    <property type="molecule type" value="Genomic_DNA"/>
</dbReference>
<comment type="caution">
    <text evidence="1">The sequence shown here is derived from an EMBL/GenBank/DDBJ whole genome shotgun (WGS) entry which is preliminary data.</text>
</comment>
<name>A0ACC0ZV29_9ROSI</name>
<keyword evidence="2" id="KW-1185">Reference proteome</keyword>
<evidence type="ECO:0000313" key="2">
    <source>
        <dbReference type="Proteomes" id="UP001164250"/>
    </source>
</evidence>
<reference evidence="2" key="1">
    <citation type="journal article" date="2023" name="G3 (Bethesda)">
        <title>Genome assembly and association tests identify interacting loci associated with vigor, precocity, and sex in interspecific pistachio rootstocks.</title>
        <authorList>
            <person name="Palmer W."/>
            <person name="Jacygrad E."/>
            <person name="Sagayaradj S."/>
            <person name="Cavanaugh K."/>
            <person name="Han R."/>
            <person name="Bertier L."/>
            <person name="Beede B."/>
            <person name="Kafkas S."/>
            <person name="Golino D."/>
            <person name="Preece J."/>
            <person name="Michelmore R."/>
        </authorList>
    </citation>
    <scope>NUCLEOTIDE SEQUENCE [LARGE SCALE GENOMIC DNA]</scope>
</reference>
<gene>
    <name evidence="1" type="ORF">Patl1_35237</name>
</gene>